<protein>
    <submittedName>
        <fullName evidence="2">BAG family molecular chaperone regulator 7</fullName>
    </submittedName>
</protein>
<dbReference type="Proteomes" id="UP001412067">
    <property type="component" value="Unassembled WGS sequence"/>
</dbReference>
<keyword evidence="3" id="KW-1185">Reference proteome</keyword>
<evidence type="ECO:0000313" key="3">
    <source>
        <dbReference type="Proteomes" id="UP001412067"/>
    </source>
</evidence>
<comment type="caution">
    <text evidence="2">The sequence shown here is derived from an EMBL/GenBank/DDBJ whole genome shotgun (WGS) entry which is preliminary data.</text>
</comment>
<sequence length="228" mass="26353">MFDHKYTCKVESKGAVEKKVTWTLDLQGKGKHAPLSRMYKFHAASLSRPDLCEKVKKEKNVKALKGWRCALRRSMIPGQSLPSSESPEEIPASNRRLDPAWEKRILAVAYAAAPRCPSTQPTWPLQQYHSCLALRNRSVQKCKGKKKEHSPQDAAMTIQRSFRDYMSRHSRAVHCLRDLAVTKSKLKEIRILISRFSYRHRLAKDAEERQRFSEKIIILLLRVDSIEV</sequence>
<dbReference type="EMBL" id="JBBWWR010000003">
    <property type="protein sequence ID" value="KAK8968928.1"/>
    <property type="molecule type" value="Genomic_DNA"/>
</dbReference>
<reference evidence="2 3" key="1">
    <citation type="journal article" date="2022" name="Nat. Plants">
        <title>Genomes of leafy and leafless Platanthera orchids illuminate the evolution of mycoheterotrophy.</title>
        <authorList>
            <person name="Li M.H."/>
            <person name="Liu K.W."/>
            <person name="Li Z."/>
            <person name="Lu H.C."/>
            <person name="Ye Q.L."/>
            <person name="Zhang D."/>
            <person name="Wang J.Y."/>
            <person name="Li Y.F."/>
            <person name="Zhong Z.M."/>
            <person name="Liu X."/>
            <person name="Yu X."/>
            <person name="Liu D.K."/>
            <person name="Tu X.D."/>
            <person name="Liu B."/>
            <person name="Hao Y."/>
            <person name="Liao X.Y."/>
            <person name="Jiang Y.T."/>
            <person name="Sun W.H."/>
            <person name="Chen J."/>
            <person name="Chen Y.Q."/>
            <person name="Ai Y."/>
            <person name="Zhai J.W."/>
            <person name="Wu S.S."/>
            <person name="Zhou Z."/>
            <person name="Hsiao Y.Y."/>
            <person name="Wu W.L."/>
            <person name="Chen Y.Y."/>
            <person name="Lin Y.F."/>
            <person name="Hsu J.L."/>
            <person name="Li C.Y."/>
            <person name="Wang Z.W."/>
            <person name="Zhao X."/>
            <person name="Zhong W.Y."/>
            <person name="Ma X.K."/>
            <person name="Ma L."/>
            <person name="Huang J."/>
            <person name="Chen G.Z."/>
            <person name="Huang M.Z."/>
            <person name="Huang L."/>
            <person name="Peng D.H."/>
            <person name="Luo Y.B."/>
            <person name="Zou S.Q."/>
            <person name="Chen S.P."/>
            <person name="Lan S."/>
            <person name="Tsai W.C."/>
            <person name="Van de Peer Y."/>
            <person name="Liu Z.J."/>
        </authorList>
    </citation>
    <scope>NUCLEOTIDE SEQUENCE [LARGE SCALE GENOMIC DNA]</scope>
    <source>
        <strain evidence="2">Lor288</strain>
    </source>
</reference>
<dbReference type="PANTHER" id="PTHR33322">
    <property type="entry name" value="BAG DOMAIN CONTAINING PROTEIN, EXPRESSED"/>
    <property type="match status" value="1"/>
</dbReference>
<organism evidence="2 3">
    <name type="scientific">Platanthera guangdongensis</name>
    <dbReference type="NCBI Taxonomy" id="2320717"/>
    <lineage>
        <taxon>Eukaryota</taxon>
        <taxon>Viridiplantae</taxon>
        <taxon>Streptophyta</taxon>
        <taxon>Embryophyta</taxon>
        <taxon>Tracheophyta</taxon>
        <taxon>Spermatophyta</taxon>
        <taxon>Magnoliopsida</taxon>
        <taxon>Liliopsida</taxon>
        <taxon>Asparagales</taxon>
        <taxon>Orchidaceae</taxon>
        <taxon>Orchidoideae</taxon>
        <taxon>Orchideae</taxon>
        <taxon>Orchidinae</taxon>
        <taxon>Platanthera</taxon>
    </lineage>
</organism>
<name>A0ABR2MYC3_9ASPA</name>
<evidence type="ECO:0000256" key="1">
    <source>
        <dbReference type="ARBA" id="ARBA00023186"/>
    </source>
</evidence>
<evidence type="ECO:0000313" key="2">
    <source>
        <dbReference type="EMBL" id="KAK8968928.1"/>
    </source>
</evidence>
<dbReference type="InterPro" id="IPR040400">
    <property type="entry name" value="BAG5/6/7/8"/>
</dbReference>
<accession>A0ABR2MYC3</accession>
<gene>
    <name evidence="2" type="primary">BAG7</name>
    <name evidence="2" type="ORF">KSP40_PGU019622</name>
</gene>
<proteinExistence type="predicted"/>
<keyword evidence="1" id="KW-0143">Chaperone</keyword>
<dbReference type="PANTHER" id="PTHR33322:SF3">
    <property type="entry name" value="BAG FAMILY MOLECULAR CHAPERONE REGULATOR 7"/>
    <property type="match status" value="1"/>
</dbReference>